<dbReference type="NCBIfam" id="TIGR00350">
    <property type="entry name" value="lytR_cpsA_psr"/>
    <property type="match status" value="1"/>
</dbReference>
<evidence type="ECO:0000256" key="2">
    <source>
        <dbReference type="SAM" id="Phobius"/>
    </source>
</evidence>
<feature type="transmembrane region" description="Helical" evidence="2">
    <location>
        <begin position="6"/>
        <end position="28"/>
    </location>
</feature>
<dbReference type="KEGG" id="cpat:CLPA_c06490"/>
<evidence type="ECO:0000313" key="7">
    <source>
        <dbReference type="Proteomes" id="UP000030905"/>
    </source>
</evidence>
<protein>
    <submittedName>
        <fullName evidence="5">Cell envelope-related transcriptional attenuator</fullName>
    </submittedName>
    <submittedName>
        <fullName evidence="4">Transcriptional regulator LytR</fullName>
    </submittedName>
</protein>
<reference evidence="4 7" key="1">
    <citation type="journal article" date="2015" name="Genome Announc.">
        <title>Complete Genome Sequence of the Nitrogen-Fixing and Solvent-Producing Clostridium pasteurianum DSM 525.</title>
        <authorList>
            <person name="Poehlein A."/>
            <person name="Grosse-Honebrink A."/>
            <person name="Zhang Y."/>
            <person name="Minton N.P."/>
            <person name="Daniel R."/>
        </authorList>
    </citation>
    <scope>NUCLEOTIDE SEQUENCE [LARGE SCALE GENOMIC DNA]</scope>
    <source>
        <strain evidence="4">DSM 525</strain>
        <strain evidence="7">DSM 525 / ATCC 6013</strain>
    </source>
</reference>
<accession>A0A0H3J093</accession>
<name>A0A0H3J093_CLOPA</name>
<feature type="domain" description="Cell envelope-related transcriptional attenuator" evidence="3">
    <location>
        <begin position="81"/>
        <end position="239"/>
    </location>
</feature>
<evidence type="ECO:0000313" key="4">
    <source>
        <dbReference type="EMBL" id="AJA50737.1"/>
    </source>
</evidence>
<organism evidence="4 7">
    <name type="scientific">Clostridium pasteurianum DSM 525 = ATCC 6013</name>
    <dbReference type="NCBI Taxonomy" id="1262449"/>
    <lineage>
        <taxon>Bacteria</taxon>
        <taxon>Bacillati</taxon>
        <taxon>Bacillota</taxon>
        <taxon>Clostridia</taxon>
        <taxon>Eubacteriales</taxon>
        <taxon>Clostridiaceae</taxon>
        <taxon>Clostridium</taxon>
    </lineage>
</organism>
<dbReference type="PANTHER" id="PTHR33392">
    <property type="entry name" value="POLYISOPRENYL-TEICHOIC ACID--PEPTIDOGLYCAN TEICHOIC ACID TRANSFERASE TAGU"/>
    <property type="match status" value="1"/>
</dbReference>
<keyword evidence="7" id="KW-1185">Reference proteome</keyword>
<dbReference type="eggNOG" id="COG1316">
    <property type="taxonomic scope" value="Bacteria"/>
</dbReference>
<keyword evidence="2" id="KW-0812">Transmembrane</keyword>
<dbReference type="Pfam" id="PF03816">
    <property type="entry name" value="LytR_cpsA_psr"/>
    <property type="match status" value="1"/>
</dbReference>
<dbReference type="PANTHER" id="PTHR33392:SF6">
    <property type="entry name" value="POLYISOPRENYL-TEICHOIC ACID--PEPTIDOGLYCAN TEICHOIC ACID TRANSFERASE TAGU"/>
    <property type="match status" value="1"/>
</dbReference>
<dbReference type="Gene3D" id="3.40.630.190">
    <property type="entry name" value="LCP protein"/>
    <property type="match status" value="1"/>
</dbReference>
<dbReference type="Proteomes" id="UP000028042">
    <property type="component" value="Unassembled WGS sequence"/>
</dbReference>
<sequence length="326" mass="36449">MKKKVIIIPIFIILAFIIAFGAGTYFTINSKLSKLKTTNISKNATDLGIDTKQFNNTVEDNYVNILLLGVDTRDANTDTGRSDSIMILTLDKAHKKIKLTSLMRDLLVTNVGSKSQDKLTHAYAYGGPQLSLKVVNENFNMNIKDYVKVDFTHFDKIVDAVGGVDINVSDAEVKVLNGYITELAKLEKVTPQYLTSGGMQHLNGMQALAYARIRYVGDGDYQRTERQRTVLTQVFSKISSMGLTEASSMLDTILPNVETSLTKSDILSNTSYVLMNKINTVNQYRVPNDKPGYATNRMINGVFYLDWNREGNIADLHQFIFEGDLK</sequence>
<dbReference type="RefSeq" id="WP_004455544.1">
    <property type="nucleotide sequence ID" value="NZ_ANZB01000010.1"/>
</dbReference>
<evidence type="ECO:0000256" key="1">
    <source>
        <dbReference type="ARBA" id="ARBA00006068"/>
    </source>
</evidence>
<dbReference type="InterPro" id="IPR050922">
    <property type="entry name" value="LytR/CpsA/Psr_CW_biosynth"/>
</dbReference>
<reference evidence="5" key="2">
    <citation type="submission" date="2015-10" db="EMBL/GenBank/DDBJ databases">
        <title>Improved Draft Genome Sequence of Clostridium pasteurianum Strain ATCC 6013 (DSM 525) Using a Hybrid Next-Generation Sequencing Approach.</title>
        <authorList>
            <person name="Pyne M.E."/>
            <person name="Utturkar S.M."/>
            <person name="Brown S.D."/>
            <person name="Moo-Young M."/>
            <person name="Chung D.A."/>
            <person name="Chou P.C."/>
        </authorList>
    </citation>
    <scope>NUCLEOTIDE SEQUENCE</scope>
    <source>
        <strain evidence="5">ATCC 6013</strain>
    </source>
</reference>
<proteinExistence type="inferred from homology"/>
<gene>
    <name evidence="4" type="primary">lytR1</name>
    <name evidence="4" type="ORF">CLPA_c06490</name>
    <name evidence="5" type="ORF">CP6013_02501</name>
</gene>
<dbReference type="Proteomes" id="UP000030905">
    <property type="component" value="Chromosome"/>
</dbReference>
<dbReference type="GeneID" id="93072867"/>
<comment type="similarity">
    <text evidence="1">Belongs to the LytR/CpsA/Psr (LCP) family.</text>
</comment>
<dbReference type="InterPro" id="IPR004474">
    <property type="entry name" value="LytR_CpsA_psr"/>
</dbReference>
<dbReference type="PATRIC" id="fig|1262449.3.peg.2925"/>
<dbReference type="EMBL" id="CP009268">
    <property type="protein sequence ID" value="AJA50737.1"/>
    <property type="molecule type" value="Genomic_DNA"/>
</dbReference>
<evidence type="ECO:0000259" key="3">
    <source>
        <dbReference type="Pfam" id="PF03816"/>
    </source>
</evidence>
<dbReference type="AlphaFoldDB" id="A0A0H3J093"/>
<evidence type="ECO:0000313" key="5">
    <source>
        <dbReference type="EMBL" id="KRU13253.1"/>
    </source>
</evidence>
<dbReference type="EMBL" id="JPGY02000001">
    <property type="protein sequence ID" value="KRU13253.1"/>
    <property type="molecule type" value="Genomic_DNA"/>
</dbReference>
<keyword evidence="2" id="KW-1133">Transmembrane helix</keyword>
<keyword evidence="2" id="KW-0472">Membrane</keyword>
<reference evidence="5 6" key="3">
    <citation type="journal article" name="Genome Announc.">
        <title>Improved Draft Genome Sequence of Clostridium pasteurianum Strain ATCC 6013 (DSM 525) Using a Hybrid Next-Generation Sequencing Approach.</title>
        <authorList>
            <person name="Pyne M.E."/>
            <person name="Utturkar S."/>
            <person name="Brown S.D."/>
            <person name="Moo-Young M."/>
            <person name="Chung D.A."/>
            <person name="Chou C.P."/>
        </authorList>
    </citation>
    <scope>NUCLEOTIDE SEQUENCE [LARGE SCALE GENOMIC DNA]</scope>
    <source>
        <strain evidence="5 6">ATCC 6013</strain>
    </source>
</reference>
<evidence type="ECO:0000313" key="6">
    <source>
        <dbReference type="Proteomes" id="UP000028042"/>
    </source>
</evidence>
<dbReference type="KEGG" id="cpae:CPAST_c06490"/>